<evidence type="ECO:0000256" key="1">
    <source>
        <dbReference type="SAM" id="Phobius"/>
    </source>
</evidence>
<keyword evidence="1" id="KW-0472">Membrane</keyword>
<organism evidence="2 3">
    <name type="scientific">Candidatus Sungbacteria bacterium RIFCSPLOWO2_12_FULL_41_11</name>
    <dbReference type="NCBI Taxonomy" id="1802286"/>
    <lineage>
        <taxon>Bacteria</taxon>
        <taxon>Candidatus Sungiibacteriota</taxon>
    </lineage>
</organism>
<evidence type="ECO:0000313" key="3">
    <source>
        <dbReference type="Proteomes" id="UP000177171"/>
    </source>
</evidence>
<dbReference type="Proteomes" id="UP000177171">
    <property type="component" value="Unassembled WGS sequence"/>
</dbReference>
<feature type="transmembrane region" description="Helical" evidence="1">
    <location>
        <begin position="9"/>
        <end position="32"/>
    </location>
</feature>
<gene>
    <name evidence="2" type="ORF">A3G49_00070</name>
</gene>
<dbReference type="AlphaFoldDB" id="A0A1G2LLZ6"/>
<keyword evidence="1" id="KW-0812">Transmembrane</keyword>
<reference evidence="2 3" key="1">
    <citation type="journal article" date="2016" name="Nat. Commun.">
        <title>Thousands of microbial genomes shed light on interconnected biogeochemical processes in an aquifer system.</title>
        <authorList>
            <person name="Anantharaman K."/>
            <person name="Brown C.T."/>
            <person name="Hug L.A."/>
            <person name="Sharon I."/>
            <person name="Castelle C.J."/>
            <person name="Probst A.J."/>
            <person name="Thomas B.C."/>
            <person name="Singh A."/>
            <person name="Wilkins M.J."/>
            <person name="Karaoz U."/>
            <person name="Brodie E.L."/>
            <person name="Williams K.H."/>
            <person name="Hubbard S.S."/>
            <person name="Banfield J.F."/>
        </authorList>
    </citation>
    <scope>NUCLEOTIDE SEQUENCE [LARGE SCALE GENOMIC DNA]</scope>
</reference>
<evidence type="ECO:0000313" key="2">
    <source>
        <dbReference type="EMBL" id="OHA12657.1"/>
    </source>
</evidence>
<accession>A0A1G2LLZ6</accession>
<name>A0A1G2LLZ6_9BACT</name>
<proteinExistence type="predicted"/>
<keyword evidence="1" id="KW-1133">Transmembrane helix</keyword>
<sequence>MRPGKKRRLLILFFTVFLAWLAGLILLLIWFLKINLRLKKSNYEVNKVFHKLYLLDSSPGDEVIILGSDDPAWLGKAPYIKERVEFLINVSRRLGFLKESMFSVRIGVVENISYYDALTETSCIVINKNSINRNNEYLDNLLAHEFSHVITWDEKDEHGKIWKKTYKILLERLRKL</sequence>
<protein>
    <recommendedName>
        <fullName evidence="4">Peptidase M48 domain-containing protein</fullName>
    </recommendedName>
</protein>
<dbReference type="EMBL" id="MHQY01000044">
    <property type="protein sequence ID" value="OHA12657.1"/>
    <property type="molecule type" value="Genomic_DNA"/>
</dbReference>
<comment type="caution">
    <text evidence="2">The sequence shown here is derived from an EMBL/GenBank/DDBJ whole genome shotgun (WGS) entry which is preliminary data.</text>
</comment>
<evidence type="ECO:0008006" key="4">
    <source>
        <dbReference type="Google" id="ProtNLM"/>
    </source>
</evidence>